<dbReference type="SUPFAM" id="SSF51735">
    <property type="entry name" value="NAD(P)-binding Rossmann-fold domains"/>
    <property type="match status" value="1"/>
</dbReference>
<evidence type="ECO:0000256" key="4">
    <source>
        <dbReference type="ARBA" id="ARBA00023027"/>
    </source>
</evidence>
<dbReference type="GO" id="GO:0008652">
    <property type="term" value="P:amino acid biosynthetic process"/>
    <property type="evidence" value="ECO:0007669"/>
    <property type="project" value="UniProtKB-KW"/>
</dbReference>
<accession>A0A6J4UK33</accession>
<dbReference type="EC" id="1.1.1.95" evidence="8"/>
<evidence type="ECO:0000256" key="3">
    <source>
        <dbReference type="ARBA" id="ARBA00023002"/>
    </source>
</evidence>
<dbReference type="InterPro" id="IPR050857">
    <property type="entry name" value="D-2-hydroxyacid_DH"/>
</dbReference>
<sequence>MATPTWRVLIGSRSFGKASPEPVARLEAAGCEVVPNTIGRAYRAAELRDLLVGVDAIVTGTDELTAEVIAGADKLRTIAKHGVGIETIDLAAARARGIVVSATPGAISDSVADLTLALLLAVARRIVPAHASVVAGGWGNFVGTELRGRTLGIVGLGRIGQGVCLRAQAFGMTVVAHDPYPNEAFAAAHGVAFLPLPELLANSDAVSLHAGISGLERPLLGAAEITTMRRGAFLVNTARGNLVDEAALAVALRDGRLGGAGLDVFAAEPPLGSPLLDPGLENVVLAPHIAGQTTDGLVRMGEMTAENCLLALRGEPPLYRVP</sequence>
<evidence type="ECO:0000256" key="5">
    <source>
        <dbReference type="RuleBase" id="RU003719"/>
    </source>
</evidence>
<dbReference type="CDD" id="cd12172">
    <property type="entry name" value="PGDH_like_2"/>
    <property type="match status" value="1"/>
</dbReference>
<evidence type="ECO:0000313" key="8">
    <source>
        <dbReference type="EMBL" id="CAA9553062.1"/>
    </source>
</evidence>
<dbReference type="EMBL" id="CADCWF010000121">
    <property type="protein sequence ID" value="CAA9553062.1"/>
    <property type="molecule type" value="Genomic_DNA"/>
</dbReference>
<keyword evidence="4" id="KW-0520">NAD</keyword>
<dbReference type="Pfam" id="PF00389">
    <property type="entry name" value="2-Hacid_dh"/>
    <property type="match status" value="1"/>
</dbReference>
<name>A0A6J4UK33_9BACT</name>
<organism evidence="8">
    <name type="scientific">uncultured Thermomicrobiales bacterium</name>
    <dbReference type="NCBI Taxonomy" id="1645740"/>
    <lineage>
        <taxon>Bacteria</taxon>
        <taxon>Pseudomonadati</taxon>
        <taxon>Thermomicrobiota</taxon>
        <taxon>Thermomicrobia</taxon>
        <taxon>Thermomicrobiales</taxon>
        <taxon>environmental samples</taxon>
    </lineage>
</organism>
<dbReference type="GO" id="GO:0051287">
    <property type="term" value="F:NAD binding"/>
    <property type="evidence" value="ECO:0007669"/>
    <property type="project" value="InterPro"/>
</dbReference>
<dbReference type="GO" id="GO:0004617">
    <property type="term" value="F:phosphoglycerate dehydrogenase activity"/>
    <property type="evidence" value="ECO:0007669"/>
    <property type="project" value="UniProtKB-EC"/>
</dbReference>
<evidence type="ECO:0000259" key="7">
    <source>
        <dbReference type="Pfam" id="PF02826"/>
    </source>
</evidence>
<dbReference type="Pfam" id="PF02826">
    <property type="entry name" value="2-Hacid_dh_C"/>
    <property type="match status" value="1"/>
</dbReference>
<dbReference type="SUPFAM" id="SSF52283">
    <property type="entry name" value="Formate/glycerate dehydrogenase catalytic domain-like"/>
    <property type="match status" value="1"/>
</dbReference>
<evidence type="ECO:0000259" key="6">
    <source>
        <dbReference type="Pfam" id="PF00389"/>
    </source>
</evidence>
<dbReference type="PROSITE" id="PS00065">
    <property type="entry name" value="D_2_HYDROXYACID_DH_1"/>
    <property type="match status" value="1"/>
</dbReference>
<proteinExistence type="inferred from homology"/>
<evidence type="ECO:0000256" key="1">
    <source>
        <dbReference type="ARBA" id="ARBA00005854"/>
    </source>
</evidence>
<dbReference type="InterPro" id="IPR029753">
    <property type="entry name" value="D-isomer_DH_CS"/>
</dbReference>
<dbReference type="AlphaFoldDB" id="A0A6J4UK33"/>
<protein>
    <submittedName>
        <fullName evidence="8">D-3-phosphoglycerate dehydrogenase</fullName>
        <ecNumber evidence="8">1.1.1.95</ecNumber>
    </submittedName>
</protein>
<comment type="similarity">
    <text evidence="1 5">Belongs to the D-isomer specific 2-hydroxyacid dehydrogenase family.</text>
</comment>
<dbReference type="InterPro" id="IPR036291">
    <property type="entry name" value="NAD(P)-bd_dom_sf"/>
</dbReference>
<gene>
    <name evidence="8" type="ORF">AVDCRST_MAG59-1922</name>
</gene>
<dbReference type="InterPro" id="IPR029752">
    <property type="entry name" value="D-isomer_DH_CS1"/>
</dbReference>
<dbReference type="PROSITE" id="PS00671">
    <property type="entry name" value="D_2_HYDROXYACID_DH_3"/>
    <property type="match status" value="1"/>
</dbReference>
<keyword evidence="2" id="KW-0028">Amino-acid biosynthesis</keyword>
<dbReference type="PANTHER" id="PTHR42789">
    <property type="entry name" value="D-ISOMER SPECIFIC 2-HYDROXYACID DEHYDROGENASE FAMILY PROTEIN (AFU_ORTHOLOGUE AFUA_6G10090)"/>
    <property type="match status" value="1"/>
</dbReference>
<feature type="domain" description="D-isomer specific 2-hydroxyacid dehydrogenase NAD-binding" evidence="7">
    <location>
        <begin position="116"/>
        <end position="290"/>
    </location>
</feature>
<dbReference type="InterPro" id="IPR006139">
    <property type="entry name" value="D-isomer_2_OHA_DH_cat_dom"/>
</dbReference>
<dbReference type="InterPro" id="IPR006140">
    <property type="entry name" value="D-isomer_DH_NAD-bd"/>
</dbReference>
<reference evidence="8" key="1">
    <citation type="submission" date="2020-02" db="EMBL/GenBank/DDBJ databases">
        <authorList>
            <person name="Meier V. D."/>
        </authorList>
    </citation>
    <scope>NUCLEOTIDE SEQUENCE</scope>
    <source>
        <strain evidence="8">AVDCRST_MAG59</strain>
    </source>
</reference>
<dbReference type="Gene3D" id="3.40.50.720">
    <property type="entry name" value="NAD(P)-binding Rossmann-like Domain"/>
    <property type="match status" value="2"/>
</dbReference>
<dbReference type="PANTHER" id="PTHR42789:SF1">
    <property type="entry name" value="D-ISOMER SPECIFIC 2-HYDROXYACID DEHYDROGENASE FAMILY PROTEIN (AFU_ORTHOLOGUE AFUA_6G10090)"/>
    <property type="match status" value="1"/>
</dbReference>
<evidence type="ECO:0000256" key="2">
    <source>
        <dbReference type="ARBA" id="ARBA00022605"/>
    </source>
</evidence>
<feature type="domain" description="D-isomer specific 2-hydroxyacid dehydrogenase catalytic" evidence="6">
    <location>
        <begin position="19"/>
        <end position="321"/>
    </location>
</feature>
<keyword evidence="3 5" id="KW-0560">Oxidoreductase</keyword>